<dbReference type="PANTHER" id="PTHR47618">
    <property type="entry name" value="BIFUNCTIONAL OLIGORIBONUCLEASE AND PAP PHOSPHATASE NRNA"/>
    <property type="match status" value="1"/>
</dbReference>
<proteinExistence type="predicted"/>
<dbReference type="AlphaFoldDB" id="A0A381NHM5"/>
<reference evidence="3" key="1">
    <citation type="submission" date="2018-05" db="EMBL/GenBank/DDBJ databases">
        <authorList>
            <person name="Lanie J.A."/>
            <person name="Ng W.-L."/>
            <person name="Kazmierczak K.M."/>
            <person name="Andrzejewski T.M."/>
            <person name="Davidsen T.M."/>
            <person name="Wayne K.J."/>
            <person name="Tettelin H."/>
            <person name="Glass J.I."/>
            <person name="Rusch D."/>
            <person name="Podicherti R."/>
            <person name="Tsui H.-C.T."/>
            <person name="Winkler M.E."/>
        </authorList>
    </citation>
    <scope>NUCLEOTIDE SEQUENCE</scope>
</reference>
<organism evidence="3">
    <name type="scientific">marine metagenome</name>
    <dbReference type="NCBI Taxonomy" id="408172"/>
    <lineage>
        <taxon>unclassified sequences</taxon>
        <taxon>metagenomes</taxon>
        <taxon>ecological metagenomes</taxon>
    </lineage>
</organism>
<dbReference type="PANTHER" id="PTHR47618:SF1">
    <property type="entry name" value="BIFUNCTIONAL OLIGORIBONUCLEASE AND PAP PHOSPHATASE NRNA"/>
    <property type="match status" value="1"/>
</dbReference>
<dbReference type="InterPro" id="IPR038763">
    <property type="entry name" value="DHH_sf"/>
</dbReference>
<feature type="non-terminal residue" evidence="3">
    <location>
        <position position="1"/>
    </location>
</feature>
<dbReference type="Gene3D" id="3.90.1640.10">
    <property type="entry name" value="inorganic pyrophosphatase (n-terminal core)"/>
    <property type="match status" value="1"/>
</dbReference>
<dbReference type="InterPro" id="IPR003156">
    <property type="entry name" value="DHHA1_dom"/>
</dbReference>
<sequence length="346" mass="37309">VNYRTPEGRAAQVRKVKEALLASRSAILTTHINADGDGAGCEAALSSWLRANGTEAWIINPTPFPETFHFAVEDERWIVPAGSARARDLCDQADLAVVLDTGEVPRIGRTRDLIRKLRTVVIDHHQPGAQPIGGVSLRDPTAAATGELLYDLVLAADGPWTEHVALGIYVAVLTDTGSFRFSNTTPGTHMMAADLISRGVDSEDVYSRIYGRARLRKYQLLGAALETLENDQEHGIAWMTVPTDAYEALGATAEDLEGMVDIPRSIIGNKVALLFSKATTGGIKISFRSSGRFNVNQLAHQFGGGGHVKASGAMVEGPLERAIEKVLMAAREMIARDPAEVLEEDT</sequence>
<dbReference type="InterPro" id="IPR001667">
    <property type="entry name" value="DDH_dom"/>
</dbReference>
<dbReference type="Pfam" id="PF01368">
    <property type="entry name" value="DHH"/>
    <property type="match status" value="1"/>
</dbReference>
<dbReference type="InterPro" id="IPR051319">
    <property type="entry name" value="Oligoribo/pAp-PDE_c-di-AMP_PDE"/>
</dbReference>
<evidence type="ECO:0000259" key="1">
    <source>
        <dbReference type="Pfam" id="PF01368"/>
    </source>
</evidence>
<evidence type="ECO:0000259" key="2">
    <source>
        <dbReference type="Pfam" id="PF02272"/>
    </source>
</evidence>
<feature type="domain" description="DDH" evidence="1">
    <location>
        <begin position="27"/>
        <end position="156"/>
    </location>
</feature>
<evidence type="ECO:0000313" key="3">
    <source>
        <dbReference type="EMBL" id="SUZ54065.1"/>
    </source>
</evidence>
<gene>
    <name evidence="3" type="ORF">METZ01_LOCUS6919</name>
</gene>
<dbReference type="Pfam" id="PF02272">
    <property type="entry name" value="DHHA1"/>
    <property type="match status" value="1"/>
</dbReference>
<evidence type="ECO:0008006" key="4">
    <source>
        <dbReference type="Google" id="ProtNLM"/>
    </source>
</evidence>
<dbReference type="GO" id="GO:0003676">
    <property type="term" value="F:nucleic acid binding"/>
    <property type="evidence" value="ECO:0007669"/>
    <property type="project" value="InterPro"/>
</dbReference>
<dbReference type="SUPFAM" id="SSF64182">
    <property type="entry name" value="DHH phosphoesterases"/>
    <property type="match status" value="1"/>
</dbReference>
<feature type="domain" description="DHHA1" evidence="2">
    <location>
        <begin position="249"/>
        <end position="334"/>
    </location>
</feature>
<dbReference type="EMBL" id="UINC01000366">
    <property type="protein sequence ID" value="SUZ54065.1"/>
    <property type="molecule type" value="Genomic_DNA"/>
</dbReference>
<protein>
    <recommendedName>
        <fullName evidence="4">DDH domain-containing protein</fullName>
    </recommendedName>
</protein>
<accession>A0A381NHM5</accession>
<dbReference type="Gene3D" id="3.10.310.30">
    <property type="match status" value="1"/>
</dbReference>
<name>A0A381NHM5_9ZZZZ</name>